<keyword evidence="9" id="KW-0408">Iron</keyword>
<dbReference type="GO" id="GO:0016740">
    <property type="term" value="F:transferase activity"/>
    <property type="evidence" value="ECO:0007669"/>
    <property type="project" value="UniProtKB-KW"/>
</dbReference>
<evidence type="ECO:0000256" key="8">
    <source>
        <dbReference type="ARBA" id="ARBA00022977"/>
    </source>
</evidence>
<dbReference type="GO" id="GO:0046872">
    <property type="term" value="F:metal ion binding"/>
    <property type="evidence" value="ECO:0007669"/>
    <property type="project" value="UniProtKB-KW"/>
</dbReference>
<dbReference type="InterPro" id="IPR027939">
    <property type="entry name" value="NMT1/THI5"/>
</dbReference>
<evidence type="ECO:0000256" key="7">
    <source>
        <dbReference type="ARBA" id="ARBA00022898"/>
    </source>
</evidence>
<dbReference type="Gene3D" id="3.40.190.10">
    <property type="entry name" value="Periplasmic binding protein-like II"/>
    <property type="match status" value="2"/>
</dbReference>
<keyword evidence="8" id="KW-0784">Thiamine biosynthesis</keyword>
<reference evidence="13 14" key="1">
    <citation type="submission" date="2019-03" db="EMBL/GenBank/DDBJ databases">
        <title>Algoriphagus aquimaris sp. nov., isolated form marine sediment in Pohang, Korea.</title>
        <authorList>
            <person name="Kim J."/>
            <person name="Yoon S.-H."/>
            <person name="Lee S.-S."/>
        </authorList>
    </citation>
    <scope>NUCLEOTIDE SEQUENCE [LARGE SCALE GENOMIC DNA]</scope>
    <source>
        <strain evidence="13 14">F21</strain>
    </source>
</reference>
<dbReference type="Pfam" id="PF09084">
    <property type="entry name" value="NMT1"/>
    <property type="match status" value="1"/>
</dbReference>
<evidence type="ECO:0000313" key="13">
    <source>
        <dbReference type="EMBL" id="TDK45577.1"/>
    </source>
</evidence>
<organism evidence="13 14">
    <name type="scientific">Algoriphagus formosus</name>
    <dbReference type="NCBI Taxonomy" id="2007308"/>
    <lineage>
        <taxon>Bacteria</taxon>
        <taxon>Pseudomonadati</taxon>
        <taxon>Bacteroidota</taxon>
        <taxon>Cytophagia</taxon>
        <taxon>Cytophagales</taxon>
        <taxon>Cyclobacteriaceae</taxon>
        <taxon>Algoriphagus</taxon>
    </lineage>
</organism>
<comment type="function">
    <text evidence="1">Responsible for the formation of the pyrimidine heterocycle in the thiamine biosynthesis pathway. Catalyzes the formation of hydroxymethylpyrimidine phosphate (HMP-P) from histidine and pyridoxal phosphate (PLP). The protein uses PLP and the active site histidine to form HMP-P, generating an inactive enzyme. The enzyme can only undergo a single turnover, which suggests it is a suicide enzyme.</text>
</comment>
<comment type="similarity">
    <text evidence="3">Belongs to the NMT1/THI5 family.</text>
</comment>
<accession>A0A4V3AR78</accession>
<dbReference type="EMBL" id="SMUW01000032">
    <property type="protein sequence ID" value="TDK45577.1"/>
    <property type="molecule type" value="Genomic_DNA"/>
</dbReference>
<dbReference type="GO" id="GO:0009228">
    <property type="term" value="P:thiamine biosynthetic process"/>
    <property type="evidence" value="ECO:0007669"/>
    <property type="project" value="UniProtKB-KW"/>
</dbReference>
<dbReference type="Proteomes" id="UP000295438">
    <property type="component" value="Unassembled WGS sequence"/>
</dbReference>
<keyword evidence="7" id="KW-0663">Pyridoxal phosphate</keyword>
<dbReference type="AlphaFoldDB" id="A0A4V3AR78"/>
<evidence type="ECO:0000256" key="2">
    <source>
        <dbReference type="ARBA" id="ARBA00004948"/>
    </source>
</evidence>
<evidence type="ECO:0000256" key="3">
    <source>
        <dbReference type="ARBA" id="ARBA00009406"/>
    </source>
</evidence>
<keyword evidence="5 13" id="KW-0808">Transferase</keyword>
<dbReference type="PANTHER" id="PTHR31528:SF1">
    <property type="entry name" value="4-AMINO-5-HYDROXYMETHYL-2-METHYLPYRIMIDINE PHOSPHATE SYNTHASE THI11-RELATED"/>
    <property type="match status" value="1"/>
</dbReference>
<comment type="pathway">
    <text evidence="2">Cofactor biosynthesis; thiamine diphosphate biosynthesis.</text>
</comment>
<keyword evidence="6" id="KW-0479">Metal-binding</keyword>
<comment type="caution">
    <text evidence="13">The sequence shown here is derived from an EMBL/GenBank/DDBJ whole genome shotgun (WGS) entry which is preliminary data.</text>
</comment>
<evidence type="ECO:0000256" key="5">
    <source>
        <dbReference type="ARBA" id="ARBA00022679"/>
    </source>
</evidence>
<evidence type="ECO:0000256" key="9">
    <source>
        <dbReference type="ARBA" id="ARBA00023004"/>
    </source>
</evidence>
<dbReference type="SUPFAM" id="SSF53850">
    <property type="entry name" value="Periplasmic binding protein-like II"/>
    <property type="match status" value="1"/>
</dbReference>
<proteinExistence type="inferred from homology"/>
<evidence type="ECO:0000259" key="12">
    <source>
        <dbReference type="Pfam" id="PF09084"/>
    </source>
</evidence>
<dbReference type="InterPro" id="IPR015168">
    <property type="entry name" value="SsuA/THI5"/>
</dbReference>
<feature type="domain" description="SsuA/THI5-like" evidence="12">
    <location>
        <begin position="13"/>
        <end position="229"/>
    </location>
</feature>
<comment type="catalytic activity">
    <reaction evidence="11">
        <text>N(6)-(pyridoxal phosphate)-L-lysyl-[4-amino-5-hydroxymethyl-2-methylpyrimidine phosphate synthase] + L-histidyl-[4-amino-5-hydroxymethyl-2-methylpyrimidine phosphate synthase] + 2 Fe(3+) + 4 H2O = L-lysyl-[4-amino-5-hydroxymethyl-2-methylpyrimidine phosphate synthase] + (2S)-2-amino-5-hydroxy-4-oxopentanoyl-[4-amino-5-hydroxymethyl-2-methylpyrimidine phosphate synthase] + 4-amino-2-methyl-5-(phosphooxymethyl)pyrimidine + 3-oxopropanoate + 2 Fe(2+) + 2 H(+)</text>
        <dbReference type="Rhea" id="RHEA:65756"/>
        <dbReference type="Rhea" id="RHEA-COMP:16892"/>
        <dbReference type="Rhea" id="RHEA-COMP:16893"/>
        <dbReference type="Rhea" id="RHEA-COMP:16894"/>
        <dbReference type="Rhea" id="RHEA-COMP:16895"/>
        <dbReference type="ChEBI" id="CHEBI:15377"/>
        <dbReference type="ChEBI" id="CHEBI:15378"/>
        <dbReference type="ChEBI" id="CHEBI:29033"/>
        <dbReference type="ChEBI" id="CHEBI:29034"/>
        <dbReference type="ChEBI" id="CHEBI:29969"/>
        <dbReference type="ChEBI" id="CHEBI:29979"/>
        <dbReference type="ChEBI" id="CHEBI:33190"/>
        <dbReference type="ChEBI" id="CHEBI:58354"/>
        <dbReference type="ChEBI" id="CHEBI:143915"/>
        <dbReference type="ChEBI" id="CHEBI:157692"/>
    </reaction>
    <physiologicalReaction direction="left-to-right" evidence="11">
        <dbReference type="Rhea" id="RHEA:65757"/>
    </physiologicalReaction>
</comment>
<evidence type="ECO:0000256" key="4">
    <source>
        <dbReference type="ARBA" id="ARBA00011738"/>
    </source>
</evidence>
<gene>
    <name evidence="13" type="ORF">E1898_08775</name>
</gene>
<evidence type="ECO:0000256" key="6">
    <source>
        <dbReference type="ARBA" id="ARBA00022723"/>
    </source>
</evidence>
<name>A0A4V3AR78_9BACT</name>
<evidence type="ECO:0000256" key="1">
    <source>
        <dbReference type="ARBA" id="ARBA00003469"/>
    </source>
</evidence>
<evidence type="ECO:0000313" key="14">
    <source>
        <dbReference type="Proteomes" id="UP000295438"/>
    </source>
</evidence>
<evidence type="ECO:0000256" key="11">
    <source>
        <dbReference type="ARBA" id="ARBA00048179"/>
    </source>
</evidence>
<dbReference type="PANTHER" id="PTHR31528">
    <property type="entry name" value="4-AMINO-5-HYDROXYMETHYL-2-METHYLPYRIMIDINE PHOSPHATE SYNTHASE THI11-RELATED"/>
    <property type="match status" value="1"/>
</dbReference>
<evidence type="ECO:0000256" key="10">
    <source>
        <dbReference type="ARBA" id="ARBA00033171"/>
    </source>
</evidence>
<dbReference type="RefSeq" id="WP_133390612.1">
    <property type="nucleotide sequence ID" value="NZ_SMUW01000032.1"/>
</dbReference>
<protein>
    <recommendedName>
        <fullName evidence="10">Thiamine pyrimidine synthase</fullName>
    </recommendedName>
</protein>
<comment type="subunit">
    <text evidence="4">Homodimer.</text>
</comment>
<sequence>MNSLHLALDWTPNINHIGFFVAQAKGFYEKQGISLRISDPSTDNYQLTPAKKVELGKADFALCPTESLISYQTKEEAFPLKAIAAILQEDLSAIVVRKESNIHSPKDLDGKTYASYEARYEDGIVQQMIKNDGGKGNIKVTYPEKLGIWNTVLSGEYDSTWVFMNWEGVQVKSLGAALRSFRLADYHISYSPVLACNGAQIEGKADAYRAFLKATAAGFQYAKENPEEAVKILQPLVPEHEQNIDLLKALTLTAPHFSKGETWGYMDPDRVNKFLSWLREKGLEQSQIPTGNLFSNELLDKEFKF</sequence>
<keyword evidence="14" id="KW-1185">Reference proteome</keyword>